<dbReference type="Proteomes" id="UP001426770">
    <property type="component" value="Unassembled WGS sequence"/>
</dbReference>
<dbReference type="EMBL" id="BAABRR010000007">
    <property type="protein sequence ID" value="GAA5519224.1"/>
    <property type="molecule type" value="Genomic_DNA"/>
</dbReference>
<keyword evidence="1" id="KW-0812">Transmembrane</keyword>
<gene>
    <name evidence="2" type="ORF">Lsed01_01662</name>
</gene>
<organism evidence="2 3">
    <name type="scientific">Demequina sediminis</name>
    <dbReference type="NCBI Taxonomy" id="1930058"/>
    <lineage>
        <taxon>Bacteria</taxon>
        <taxon>Bacillati</taxon>
        <taxon>Actinomycetota</taxon>
        <taxon>Actinomycetes</taxon>
        <taxon>Micrococcales</taxon>
        <taxon>Demequinaceae</taxon>
        <taxon>Demequina</taxon>
    </lineage>
</organism>
<evidence type="ECO:0000256" key="1">
    <source>
        <dbReference type="SAM" id="Phobius"/>
    </source>
</evidence>
<accession>A0ABP9WI13</accession>
<keyword evidence="1" id="KW-0472">Membrane</keyword>
<sequence length="531" mass="55113">MSRGVVDALTRGADPAEPLSPDVVVRARSRIAAARRRRASWWAGGSVALLAIAAVAVGTWAAPPVVPAAAATPTPSETADPLPAVLHAEDLMAMSEPRTRGVEPEGPRQAGLVCNLDDVPPESARPGATAGTPCDAVWVGEDMLLRLEPEATTATTYVVGDASQVRVMWVVRNAGSIPLQLDPAGAVASLVADPGSVATSGSQSGLTQVASSLWQDDHHRSTVLTRGAATSDSSLDDSWILQPGEYASGEATFITERDDPVSRVIDAATRFTMPTLSVQIPVVPLGAPAGSMILLEVESQLVTVDPGTAGDTLASMGVPRRLGEEPRADAQAALLCEISDALVEGRTLAIAGEFSSYSAEESSCTPLWVPGPIFVDGGGLDVVGDELATPDATSQRLVWTVENRSTWTVLTENFSLLVEAAPASPRPDGDVLSRLGDTVVTESSAWMADGRRAVMLSSQAWRFGMEPGSMFGAESTLFPGMLTSTDVVDVDELVESLNGDGAATALIELPLLGTPTQVLVLEVPVSAAVDG</sequence>
<feature type="transmembrane region" description="Helical" evidence="1">
    <location>
        <begin position="39"/>
        <end position="62"/>
    </location>
</feature>
<evidence type="ECO:0000313" key="2">
    <source>
        <dbReference type="EMBL" id="GAA5519224.1"/>
    </source>
</evidence>
<proteinExistence type="predicted"/>
<protein>
    <recommendedName>
        <fullName evidence="4">Secreted protein</fullName>
    </recommendedName>
</protein>
<evidence type="ECO:0000313" key="3">
    <source>
        <dbReference type="Proteomes" id="UP001426770"/>
    </source>
</evidence>
<evidence type="ECO:0008006" key="4">
    <source>
        <dbReference type="Google" id="ProtNLM"/>
    </source>
</evidence>
<comment type="caution">
    <text evidence="2">The sequence shown here is derived from an EMBL/GenBank/DDBJ whole genome shotgun (WGS) entry which is preliminary data.</text>
</comment>
<reference evidence="2 3" key="1">
    <citation type="submission" date="2024-02" db="EMBL/GenBank/DDBJ databases">
        <title>Lysinimicrobium sediminis NBRC 112286.</title>
        <authorList>
            <person name="Ichikawa N."/>
            <person name="Katano-Makiyama Y."/>
            <person name="Hidaka K."/>
        </authorList>
    </citation>
    <scope>NUCLEOTIDE SEQUENCE [LARGE SCALE GENOMIC DNA]</scope>
    <source>
        <strain evidence="2 3">NBRC 112286</strain>
    </source>
</reference>
<keyword evidence="1" id="KW-1133">Transmembrane helix</keyword>
<name>A0ABP9WI13_9MICO</name>
<keyword evidence="3" id="KW-1185">Reference proteome</keyword>